<reference evidence="2" key="1">
    <citation type="submission" date="2021-03" db="EMBL/GenBank/DDBJ databases">
        <authorList>
            <person name="Bekaert M."/>
        </authorList>
    </citation>
    <scope>NUCLEOTIDE SEQUENCE</scope>
</reference>
<dbReference type="PANTHER" id="PTHR11232:SF17">
    <property type="entry name" value="CAPON-LIKE PROTEIN"/>
    <property type="match status" value="1"/>
</dbReference>
<protein>
    <submittedName>
        <fullName evidence="2">NOS1AP</fullName>
    </submittedName>
</protein>
<dbReference type="InterPro" id="IPR006020">
    <property type="entry name" value="PTB/PI_dom"/>
</dbReference>
<evidence type="ECO:0000313" key="3">
    <source>
        <dbReference type="Proteomes" id="UP000683360"/>
    </source>
</evidence>
<dbReference type="SUPFAM" id="SSF50729">
    <property type="entry name" value="PH domain-like"/>
    <property type="match status" value="1"/>
</dbReference>
<comment type="caution">
    <text evidence="2">The sequence shown here is derived from an EMBL/GenBank/DDBJ whole genome shotgun (WGS) entry which is preliminary data.</text>
</comment>
<gene>
    <name evidence="2" type="ORF">MEDL_16490</name>
</gene>
<dbReference type="PANTHER" id="PTHR11232">
    <property type="entry name" value="PHOSPHOTYROSINE INTERACTION DOMAIN-CONTAINING FAMILY MEMBER"/>
    <property type="match status" value="1"/>
</dbReference>
<dbReference type="Gene3D" id="2.30.29.30">
    <property type="entry name" value="Pleckstrin-homology domain (PH domain)/Phosphotyrosine-binding domain (PTB)"/>
    <property type="match status" value="1"/>
</dbReference>
<dbReference type="InterPro" id="IPR051133">
    <property type="entry name" value="Adapter_Engulfment-Domain"/>
</dbReference>
<name>A0A8S3R9W3_MYTED</name>
<dbReference type="PROSITE" id="PS01179">
    <property type="entry name" value="PID"/>
    <property type="match status" value="1"/>
</dbReference>
<dbReference type="GO" id="GO:0050998">
    <property type="term" value="F:nitric-oxide synthase binding"/>
    <property type="evidence" value="ECO:0007669"/>
    <property type="project" value="TreeGrafter"/>
</dbReference>
<dbReference type="OrthoDB" id="10030336at2759"/>
<dbReference type="AlphaFoldDB" id="A0A8S3R9W3"/>
<evidence type="ECO:0000313" key="2">
    <source>
        <dbReference type="EMBL" id="CAG2201881.1"/>
    </source>
</evidence>
<evidence type="ECO:0000259" key="1">
    <source>
        <dbReference type="PROSITE" id="PS01179"/>
    </source>
</evidence>
<sequence>MCYYDLPHQSFHIQKNWKYNHYFLLIFQNILLLLKSSVNEKYRNGIFSLTIPFEFTTNKIKLDDAGKNKLDVKTCDLAITHLNRCTGSRKKIPLHNDEAFQHGIHFQAKFIGTLDIPRPSSRVEIVAAMRRIRYEYKSKGIKKKKVCLTISVEGIKVLLCKKRPVSI</sequence>
<accession>A0A8S3R9W3</accession>
<dbReference type="InterPro" id="IPR011993">
    <property type="entry name" value="PH-like_dom_sf"/>
</dbReference>
<dbReference type="EMBL" id="CAJPWZ010000870">
    <property type="protein sequence ID" value="CAG2201881.1"/>
    <property type="molecule type" value="Genomic_DNA"/>
</dbReference>
<proteinExistence type="predicted"/>
<feature type="domain" description="PID" evidence="1">
    <location>
        <begin position="103"/>
        <end position="158"/>
    </location>
</feature>
<dbReference type="Proteomes" id="UP000683360">
    <property type="component" value="Unassembled WGS sequence"/>
</dbReference>
<organism evidence="2 3">
    <name type="scientific">Mytilus edulis</name>
    <name type="common">Blue mussel</name>
    <dbReference type="NCBI Taxonomy" id="6550"/>
    <lineage>
        <taxon>Eukaryota</taxon>
        <taxon>Metazoa</taxon>
        <taxon>Spiralia</taxon>
        <taxon>Lophotrochozoa</taxon>
        <taxon>Mollusca</taxon>
        <taxon>Bivalvia</taxon>
        <taxon>Autobranchia</taxon>
        <taxon>Pteriomorphia</taxon>
        <taxon>Mytilida</taxon>
        <taxon>Mytiloidea</taxon>
        <taxon>Mytilidae</taxon>
        <taxon>Mytilinae</taxon>
        <taxon>Mytilus</taxon>
    </lineage>
</organism>
<keyword evidence="3" id="KW-1185">Reference proteome</keyword>